<dbReference type="EMBL" id="CZPZ01000035">
    <property type="protein sequence ID" value="CUS39770.1"/>
    <property type="molecule type" value="Genomic_DNA"/>
</dbReference>
<gene>
    <name evidence="1" type="ORF">COMA2_80172</name>
</gene>
<dbReference type="STRING" id="1742973.COMA2_80172"/>
<organism evidence="1 2">
    <name type="scientific">Candidatus Nitrospira nitrificans</name>
    <dbReference type="NCBI Taxonomy" id="1742973"/>
    <lineage>
        <taxon>Bacteria</taxon>
        <taxon>Pseudomonadati</taxon>
        <taxon>Nitrospirota</taxon>
        <taxon>Nitrospiria</taxon>
        <taxon>Nitrospirales</taxon>
        <taxon>Nitrospiraceae</taxon>
        <taxon>Nitrospira</taxon>
    </lineage>
</organism>
<keyword evidence="2" id="KW-1185">Reference proteome</keyword>
<evidence type="ECO:0000313" key="1">
    <source>
        <dbReference type="EMBL" id="CUS39770.1"/>
    </source>
</evidence>
<accession>A0A0S4LSX7</accession>
<name>A0A0S4LSX7_9BACT</name>
<protein>
    <submittedName>
        <fullName evidence="1">Uncharacterized protein</fullName>
    </submittedName>
</protein>
<evidence type="ECO:0000313" key="2">
    <source>
        <dbReference type="Proteomes" id="UP000198736"/>
    </source>
</evidence>
<dbReference type="Proteomes" id="UP000198736">
    <property type="component" value="Unassembled WGS sequence"/>
</dbReference>
<sequence>MRGGCVIEFATAGAGNTIGIFQTCIHVNAGKQGETHVNYGVDSIWIDGRRGGEAVNAWARPWGDVRDDPSWDCRRTDRGFYRPWAWLV</sequence>
<proteinExistence type="predicted"/>
<dbReference type="AlphaFoldDB" id="A0A0S4LSX7"/>
<reference evidence="2" key="1">
    <citation type="submission" date="2015-10" db="EMBL/GenBank/DDBJ databases">
        <authorList>
            <person name="Luecker S."/>
            <person name="Luecker S."/>
        </authorList>
    </citation>
    <scope>NUCLEOTIDE SEQUENCE [LARGE SCALE GENOMIC DNA]</scope>
</reference>